<organism evidence="5 6">
    <name type="scientific">Arthrobacter yangruifuii</name>
    <dbReference type="NCBI Taxonomy" id="2606616"/>
    <lineage>
        <taxon>Bacteria</taxon>
        <taxon>Bacillati</taxon>
        <taxon>Actinomycetota</taxon>
        <taxon>Actinomycetes</taxon>
        <taxon>Micrococcales</taxon>
        <taxon>Micrococcaceae</taxon>
        <taxon>Arthrobacter</taxon>
    </lineage>
</organism>
<dbReference type="Pfam" id="PF07853">
    <property type="entry name" value="DUF1648"/>
    <property type="match status" value="1"/>
</dbReference>
<dbReference type="InterPro" id="IPR043831">
    <property type="entry name" value="DUF5808"/>
</dbReference>
<dbReference type="PANTHER" id="PTHR37810">
    <property type="entry name" value="IMMUNITY PROTEIN SDPI"/>
    <property type="match status" value="1"/>
</dbReference>
<protein>
    <submittedName>
        <fullName evidence="5">DUF1648 domain-containing protein</fullName>
    </submittedName>
</protein>
<feature type="transmembrane region" description="Helical" evidence="2">
    <location>
        <begin position="78"/>
        <end position="102"/>
    </location>
</feature>
<feature type="transmembrane region" description="Helical" evidence="2">
    <location>
        <begin position="259"/>
        <end position="282"/>
    </location>
</feature>
<feature type="region of interest" description="Disordered" evidence="1">
    <location>
        <begin position="189"/>
        <end position="221"/>
    </location>
</feature>
<accession>A0A5N6MUD7</accession>
<feature type="domain" description="DUF5808" evidence="4">
    <location>
        <begin position="235"/>
        <end position="258"/>
    </location>
</feature>
<feature type="transmembrane region" description="Helical" evidence="2">
    <location>
        <begin position="159"/>
        <end position="180"/>
    </location>
</feature>
<dbReference type="AlphaFoldDB" id="A0A5N6MUD7"/>
<feature type="transmembrane region" description="Helical" evidence="2">
    <location>
        <begin position="32"/>
        <end position="53"/>
    </location>
</feature>
<dbReference type="Proteomes" id="UP000326852">
    <property type="component" value="Unassembled WGS sequence"/>
</dbReference>
<keyword evidence="2" id="KW-0472">Membrane</keyword>
<evidence type="ECO:0000256" key="1">
    <source>
        <dbReference type="SAM" id="MobiDB-lite"/>
    </source>
</evidence>
<feature type="transmembrane region" description="Helical" evidence="2">
    <location>
        <begin position="123"/>
        <end position="147"/>
    </location>
</feature>
<evidence type="ECO:0000256" key="2">
    <source>
        <dbReference type="SAM" id="Phobius"/>
    </source>
</evidence>
<comment type="caution">
    <text evidence="5">The sequence shown here is derived from an EMBL/GenBank/DDBJ whole genome shotgun (WGS) entry which is preliminary data.</text>
</comment>
<evidence type="ECO:0000313" key="5">
    <source>
        <dbReference type="EMBL" id="KAD4060290.1"/>
    </source>
</evidence>
<keyword evidence="6" id="KW-1185">Reference proteome</keyword>
<dbReference type="EMBL" id="VTFX01000001">
    <property type="protein sequence ID" value="KAD4060290.1"/>
    <property type="molecule type" value="Genomic_DNA"/>
</dbReference>
<feature type="region of interest" description="Disordered" evidence="1">
    <location>
        <begin position="1"/>
        <end position="23"/>
    </location>
</feature>
<feature type="domain" description="DUF1648" evidence="3">
    <location>
        <begin position="41"/>
        <end position="86"/>
    </location>
</feature>
<reference evidence="5 6" key="1">
    <citation type="submission" date="2019-08" db="EMBL/GenBank/DDBJ databases">
        <title>Arthrobacter sp. nov., isolated from plateau pika and Tibetan wild ass.</title>
        <authorList>
            <person name="Ge Y."/>
        </authorList>
    </citation>
    <scope>NUCLEOTIDE SEQUENCE [LARGE SCALE GENOMIC DNA]</scope>
    <source>
        <strain evidence="5 6">785</strain>
    </source>
</reference>
<keyword evidence="2" id="KW-0812">Transmembrane</keyword>
<keyword evidence="2" id="KW-1133">Transmembrane helix</keyword>
<name>A0A5N6MUD7_9MICC</name>
<dbReference type="GO" id="GO:0009636">
    <property type="term" value="P:response to toxic substance"/>
    <property type="evidence" value="ECO:0007669"/>
    <property type="project" value="TreeGrafter"/>
</dbReference>
<evidence type="ECO:0000259" key="4">
    <source>
        <dbReference type="Pfam" id="PF19124"/>
    </source>
</evidence>
<evidence type="ECO:0000313" key="6">
    <source>
        <dbReference type="Proteomes" id="UP000326852"/>
    </source>
</evidence>
<proteinExistence type="predicted"/>
<dbReference type="PANTHER" id="PTHR37810:SF5">
    <property type="entry name" value="IMMUNITY PROTEIN SDPI"/>
    <property type="match status" value="1"/>
</dbReference>
<dbReference type="Pfam" id="PF19124">
    <property type="entry name" value="DUF5808"/>
    <property type="match status" value="1"/>
</dbReference>
<evidence type="ECO:0000259" key="3">
    <source>
        <dbReference type="Pfam" id="PF07853"/>
    </source>
</evidence>
<dbReference type="RefSeq" id="WP_152271485.1">
    <property type="nucleotide sequence ID" value="NZ_VTFX01000001.1"/>
</dbReference>
<dbReference type="InterPro" id="IPR012867">
    <property type="entry name" value="DUF1648"/>
</dbReference>
<sequence>MEHAEQMHHGTAKGSAPKPPVERDALPPRPAYRWYLAAGAVAAATAFVGLRLYPDLPPSLPTHWNGAGQADSFAAKSVWSVFSVPLGSAGLVLFMLGLAVFLPRLTAAGGQLRTADSPAAQAANLRATQFFLGGTTLALSLLLAWFTLRGWLLPPDGSALYFILPLLALIAVMAGLGLLARRRYRNDLAGSGASDPTRPSLPGADPTASSDDMPASDPVDDPRNYRAGIIYVNRADPRVLVPKRLGVGLSVNAGHPGGLAFYLGLAVLSLAAVVAGIAAPLLGH</sequence>
<gene>
    <name evidence="5" type="ORF">GD627_04375</name>
</gene>